<evidence type="ECO:0000259" key="2">
    <source>
        <dbReference type="Pfam" id="PF06580"/>
    </source>
</evidence>
<reference evidence="3 4" key="1">
    <citation type="submission" date="2018-05" db="EMBL/GenBank/DDBJ databases">
        <title>Marinilabilia rubrum sp. nov., isolated from saltern sediment.</title>
        <authorList>
            <person name="Zhang R."/>
        </authorList>
    </citation>
    <scope>NUCLEOTIDE SEQUENCE [LARGE SCALE GENOMIC DNA]</scope>
    <source>
        <strain evidence="3 4">WTE16</strain>
    </source>
</reference>
<name>A0A2U2BD11_9BACT</name>
<evidence type="ECO:0000313" key="4">
    <source>
        <dbReference type="Proteomes" id="UP000244956"/>
    </source>
</evidence>
<sequence>MANKIQNISLKGSTRAIKQVLFWIIAAAILFFVFSNREYNINIRLILVGLVSLMGISISTLINKDLIPRFLFRNKPLRFYYLLGGLFLISLWVIFILVLIILLFSMYYLPEAVIPSRKDVVILLTGIYLFVILNAVIHFIRESYQQQMEKNELERTTREMELKLKEARLKLLQDQIHPHFIFNMLNNLYGLVSEDTALSRRVILKLSSLLEYMLYECNDPWIPLRKELDFILNYINLERLRREPFNVQINVADNVEPVRIAPLILFPFIENAFKHGLSPEADAGITISLEIKDKLLLFEVQNSIAQFPQKKANATLHGMGLKNIRQRLSLIYQDNYELKIKNDGKTYQVRLQIQLK</sequence>
<feature type="transmembrane region" description="Helical" evidence="1">
    <location>
        <begin position="43"/>
        <end position="67"/>
    </location>
</feature>
<dbReference type="EMBL" id="QEWP01000001">
    <property type="protein sequence ID" value="PWE00952.1"/>
    <property type="molecule type" value="Genomic_DNA"/>
</dbReference>
<protein>
    <recommendedName>
        <fullName evidence="2">Signal transduction histidine kinase internal region domain-containing protein</fullName>
    </recommendedName>
</protein>
<organism evidence="3 4">
    <name type="scientific">Marinilabilia rubra</name>
    <dbReference type="NCBI Taxonomy" id="2162893"/>
    <lineage>
        <taxon>Bacteria</taxon>
        <taxon>Pseudomonadati</taxon>
        <taxon>Bacteroidota</taxon>
        <taxon>Bacteroidia</taxon>
        <taxon>Marinilabiliales</taxon>
        <taxon>Marinilabiliaceae</taxon>
        <taxon>Marinilabilia</taxon>
    </lineage>
</organism>
<dbReference type="GO" id="GO:0000155">
    <property type="term" value="F:phosphorelay sensor kinase activity"/>
    <property type="evidence" value="ECO:0007669"/>
    <property type="project" value="InterPro"/>
</dbReference>
<dbReference type="RefSeq" id="WP_109262407.1">
    <property type="nucleotide sequence ID" value="NZ_QEWP01000001.1"/>
</dbReference>
<dbReference type="Pfam" id="PF06580">
    <property type="entry name" value="His_kinase"/>
    <property type="match status" value="1"/>
</dbReference>
<keyword evidence="1" id="KW-0812">Transmembrane</keyword>
<dbReference type="GO" id="GO:0016020">
    <property type="term" value="C:membrane"/>
    <property type="evidence" value="ECO:0007669"/>
    <property type="project" value="InterPro"/>
</dbReference>
<dbReference type="PANTHER" id="PTHR34220:SF7">
    <property type="entry name" value="SENSOR HISTIDINE KINASE YPDA"/>
    <property type="match status" value="1"/>
</dbReference>
<dbReference type="InterPro" id="IPR010559">
    <property type="entry name" value="Sig_transdc_His_kin_internal"/>
</dbReference>
<evidence type="ECO:0000256" key="1">
    <source>
        <dbReference type="SAM" id="Phobius"/>
    </source>
</evidence>
<dbReference type="PANTHER" id="PTHR34220">
    <property type="entry name" value="SENSOR HISTIDINE KINASE YPDA"/>
    <property type="match status" value="1"/>
</dbReference>
<comment type="caution">
    <text evidence="3">The sequence shown here is derived from an EMBL/GenBank/DDBJ whole genome shotgun (WGS) entry which is preliminary data.</text>
</comment>
<dbReference type="Gene3D" id="3.30.565.10">
    <property type="entry name" value="Histidine kinase-like ATPase, C-terminal domain"/>
    <property type="match status" value="1"/>
</dbReference>
<feature type="transmembrane region" description="Helical" evidence="1">
    <location>
        <begin position="120"/>
        <end position="140"/>
    </location>
</feature>
<proteinExistence type="predicted"/>
<feature type="domain" description="Signal transduction histidine kinase internal region" evidence="2">
    <location>
        <begin position="167"/>
        <end position="242"/>
    </location>
</feature>
<keyword evidence="1" id="KW-0472">Membrane</keyword>
<evidence type="ECO:0000313" key="3">
    <source>
        <dbReference type="EMBL" id="PWE00952.1"/>
    </source>
</evidence>
<accession>A0A2U2BD11</accession>
<dbReference type="AlphaFoldDB" id="A0A2U2BD11"/>
<dbReference type="InterPro" id="IPR036890">
    <property type="entry name" value="HATPase_C_sf"/>
</dbReference>
<keyword evidence="4" id="KW-1185">Reference proteome</keyword>
<dbReference type="InterPro" id="IPR050640">
    <property type="entry name" value="Bact_2-comp_sensor_kinase"/>
</dbReference>
<keyword evidence="1" id="KW-1133">Transmembrane helix</keyword>
<dbReference type="SUPFAM" id="SSF55874">
    <property type="entry name" value="ATPase domain of HSP90 chaperone/DNA topoisomerase II/histidine kinase"/>
    <property type="match status" value="1"/>
</dbReference>
<dbReference type="Proteomes" id="UP000244956">
    <property type="component" value="Unassembled WGS sequence"/>
</dbReference>
<gene>
    <name evidence="3" type="ORF">DDZ16_00215</name>
</gene>
<dbReference type="OrthoDB" id="9809908at2"/>
<feature type="transmembrane region" description="Helical" evidence="1">
    <location>
        <begin position="20"/>
        <end position="37"/>
    </location>
</feature>
<feature type="transmembrane region" description="Helical" evidence="1">
    <location>
        <begin position="79"/>
        <end position="108"/>
    </location>
</feature>